<dbReference type="eggNOG" id="ENOG50335E3">
    <property type="taxonomic scope" value="Bacteria"/>
</dbReference>
<protein>
    <submittedName>
        <fullName evidence="2">Uncharacterized protein</fullName>
    </submittedName>
</protein>
<comment type="caution">
    <text evidence="2">The sequence shown here is derived from an EMBL/GenBank/DDBJ whole genome shotgun (WGS) entry which is preliminary data.</text>
</comment>
<evidence type="ECO:0000256" key="1">
    <source>
        <dbReference type="SAM" id="Coils"/>
    </source>
</evidence>
<evidence type="ECO:0000313" key="2">
    <source>
        <dbReference type="EMBL" id="EFI35229.1"/>
    </source>
</evidence>
<proteinExistence type="predicted"/>
<dbReference type="NCBIfam" id="NF038143">
    <property type="entry name" value="HYxxLL"/>
    <property type="match status" value="1"/>
</dbReference>
<keyword evidence="1" id="KW-0175">Coiled coil</keyword>
<accession>D6SKL8</accession>
<dbReference type="Proteomes" id="UP000005496">
    <property type="component" value="Unassembled WGS sequence"/>
</dbReference>
<reference evidence="2" key="1">
    <citation type="submission" date="2010-05" db="EMBL/GenBank/DDBJ databases">
        <title>The draft genome of Desulfonatronospira thiodismutans ASO3-1.</title>
        <authorList>
            <consortium name="US DOE Joint Genome Institute (JGI-PGF)"/>
            <person name="Lucas S."/>
            <person name="Copeland A."/>
            <person name="Lapidus A."/>
            <person name="Cheng J.-F."/>
            <person name="Bruce D."/>
            <person name="Goodwin L."/>
            <person name="Pitluck S."/>
            <person name="Chertkov O."/>
            <person name="Brettin T."/>
            <person name="Detter J.C."/>
            <person name="Han C."/>
            <person name="Land M.L."/>
            <person name="Hauser L."/>
            <person name="Kyrpides N."/>
            <person name="Mikhailova N."/>
            <person name="Muyzer G."/>
            <person name="Woyke T."/>
        </authorList>
    </citation>
    <scope>NUCLEOTIDE SEQUENCE [LARGE SCALE GENOMIC DNA]</scope>
    <source>
        <strain evidence="2">ASO3-1</strain>
    </source>
</reference>
<feature type="coiled-coil region" evidence="1">
    <location>
        <begin position="140"/>
        <end position="167"/>
    </location>
</feature>
<sequence length="200" mass="23655">MDQDFEQRFTAIFQREEQFAHTLATSVIQKPKLSVWMFLVPILFIYHANHIKRYKNNLANFQQGFTRTKLHALNLAREELVRGEKKEEREMDLFADYDVDGPNVQEVRNRQMEEIRLLIKHYRSLLRSSGRDYPELVRSAYKTKNEYKKFLNKLNQAEKEVNKAALHAFHDSDDSRKVVSEMEKQASILRNQEAGSIFSS</sequence>
<gene>
    <name evidence="2" type="ORF">Dthio_PD2638</name>
</gene>
<dbReference type="OrthoDB" id="1808662at2"/>
<dbReference type="RefSeq" id="WP_008868363.1">
    <property type="nucleotide sequence ID" value="NZ_ACJN02000001.1"/>
</dbReference>
<dbReference type="EMBL" id="ACJN02000001">
    <property type="protein sequence ID" value="EFI35229.1"/>
    <property type="molecule type" value="Genomic_DNA"/>
</dbReference>
<organism evidence="2 3">
    <name type="scientific">Desulfonatronospira thiodismutans ASO3-1</name>
    <dbReference type="NCBI Taxonomy" id="555779"/>
    <lineage>
        <taxon>Bacteria</taxon>
        <taxon>Pseudomonadati</taxon>
        <taxon>Thermodesulfobacteriota</taxon>
        <taxon>Desulfovibrionia</taxon>
        <taxon>Desulfovibrionales</taxon>
        <taxon>Desulfonatronovibrionaceae</taxon>
        <taxon>Desulfonatronospira</taxon>
    </lineage>
</organism>
<keyword evidence="3" id="KW-1185">Reference proteome</keyword>
<dbReference type="AlphaFoldDB" id="D6SKL8"/>
<evidence type="ECO:0000313" key="3">
    <source>
        <dbReference type="Proteomes" id="UP000005496"/>
    </source>
</evidence>
<name>D6SKL8_9BACT</name>